<keyword evidence="7" id="KW-1185">Reference proteome</keyword>
<dbReference type="Pfam" id="PF00126">
    <property type="entry name" value="HTH_1"/>
    <property type="match status" value="1"/>
</dbReference>
<keyword evidence="2" id="KW-0805">Transcription regulation</keyword>
<sequence length="319" mass="34643">MNKTVSSAGSMTRGLNGTLPDVAIRHLRAFLAVAETLNFTQAAELTGTTQPSLTRTIRRLEEALGTRLLDRTTRTVRLSPVGHRLRAELLFLLPRLENALTARPAETRLRLGFTWMLPDGWMQEALSRFEEQTGTGVELVRRDEPFAGVDRGVVDLALLRGQAPASGMHVVALCSESQVAAAARGTGLDRRQSVRWAELADHPLVRNVVSGTVRPELWPADHRPRTAVACGNFDEWLEAVAAGRGVGIVPESAARRGLHPGVRFLRIPDAPSVPMLLAYPRQGAHPLAARFAAMVQDSFAATARHTGQLPPSRGALPVH</sequence>
<dbReference type="GO" id="GO:0003677">
    <property type="term" value="F:DNA binding"/>
    <property type="evidence" value="ECO:0007669"/>
    <property type="project" value="UniProtKB-KW"/>
</dbReference>
<name>A0A7W7R399_KITKI</name>
<dbReference type="SUPFAM" id="SSF53850">
    <property type="entry name" value="Periplasmic binding protein-like II"/>
    <property type="match status" value="1"/>
</dbReference>
<keyword evidence="3 6" id="KW-0238">DNA-binding</keyword>
<organism evidence="6 7">
    <name type="scientific">Kitasatospora kifunensis</name>
    <name type="common">Streptomyces kifunensis</name>
    <dbReference type="NCBI Taxonomy" id="58351"/>
    <lineage>
        <taxon>Bacteria</taxon>
        <taxon>Bacillati</taxon>
        <taxon>Actinomycetota</taxon>
        <taxon>Actinomycetes</taxon>
        <taxon>Kitasatosporales</taxon>
        <taxon>Streptomycetaceae</taxon>
        <taxon>Kitasatospora</taxon>
    </lineage>
</organism>
<evidence type="ECO:0000256" key="3">
    <source>
        <dbReference type="ARBA" id="ARBA00023125"/>
    </source>
</evidence>
<reference evidence="6 7" key="1">
    <citation type="submission" date="2020-08" db="EMBL/GenBank/DDBJ databases">
        <title>Sequencing the genomes of 1000 actinobacteria strains.</title>
        <authorList>
            <person name="Klenk H.-P."/>
        </authorList>
    </citation>
    <scope>NUCLEOTIDE SEQUENCE [LARGE SCALE GENOMIC DNA]</scope>
    <source>
        <strain evidence="6 7">DSM 41654</strain>
    </source>
</reference>
<dbReference type="PROSITE" id="PS50931">
    <property type="entry name" value="HTH_LYSR"/>
    <property type="match status" value="1"/>
</dbReference>
<proteinExistence type="inferred from homology"/>
<dbReference type="PRINTS" id="PR00039">
    <property type="entry name" value="HTHLYSR"/>
</dbReference>
<comment type="similarity">
    <text evidence="1">Belongs to the LysR transcriptional regulatory family.</text>
</comment>
<evidence type="ECO:0000256" key="2">
    <source>
        <dbReference type="ARBA" id="ARBA00023015"/>
    </source>
</evidence>
<evidence type="ECO:0000256" key="1">
    <source>
        <dbReference type="ARBA" id="ARBA00009437"/>
    </source>
</evidence>
<evidence type="ECO:0000256" key="4">
    <source>
        <dbReference type="ARBA" id="ARBA00023163"/>
    </source>
</evidence>
<dbReference type="AlphaFoldDB" id="A0A7W7R399"/>
<evidence type="ECO:0000313" key="6">
    <source>
        <dbReference type="EMBL" id="MBB4924622.1"/>
    </source>
</evidence>
<keyword evidence="4" id="KW-0804">Transcription</keyword>
<feature type="domain" description="HTH lysR-type" evidence="5">
    <location>
        <begin position="22"/>
        <end position="79"/>
    </location>
</feature>
<evidence type="ECO:0000313" key="7">
    <source>
        <dbReference type="Proteomes" id="UP000540506"/>
    </source>
</evidence>
<dbReference type="Proteomes" id="UP000540506">
    <property type="component" value="Unassembled WGS sequence"/>
</dbReference>
<dbReference type="PANTHER" id="PTHR30346:SF28">
    <property type="entry name" value="HTH-TYPE TRANSCRIPTIONAL REGULATOR CYNR"/>
    <property type="match status" value="1"/>
</dbReference>
<dbReference type="Gene3D" id="3.40.190.10">
    <property type="entry name" value="Periplasmic binding protein-like II"/>
    <property type="match status" value="2"/>
</dbReference>
<comment type="caution">
    <text evidence="6">The sequence shown here is derived from an EMBL/GenBank/DDBJ whole genome shotgun (WGS) entry which is preliminary data.</text>
</comment>
<accession>A0A7W7R399</accession>
<dbReference type="PANTHER" id="PTHR30346">
    <property type="entry name" value="TRANSCRIPTIONAL DUAL REGULATOR HCAR-RELATED"/>
    <property type="match status" value="1"/>
</dbReference>
<dbReference type="InterPro" id="IPR036388">
    <property type="entry name" value="WH-like_DNA-bd_sf"/>
</dbReference>
<dbReference type="InterPro" id="IPR000847">
    <property type="entry name" value="LysR_HTH_N"/>
</dbReference>
<evidence type="ECO:0000259" key="5">
    <source>
        <dbReference type="PROSITE" id="PS50931"/>
    </source>
</evidence>
<dbReference type="InterPro" id="IPR005119">
    <property type="entry name" value="LysR_subst-bd"/>
</dbReference>
<dbReference type="FunFam" id="1.10.10.10:FF:000001">
    <property type="entry name" value="LysR family transcriptional regulator"/>
    <property type="match status" value="1"/>
</dbReference>
<dbReference type="GO" id="GO:0003700">
    <property type="term" value="F:DNA-binding transcription factor activity"/>
    <property type="evidence" value="ECO:0007669"/>
    <property type="project" value="InterPro"/>
</dbReference>
<dbReference type="RefSeq" id="WP_184936546.1">
    <property type="nucleotide sequence ID" value="NZ_JACHJV010000001.1"/>
</dbReference>
<dbReference type="EMBL" id="JACHJV010000001">
    <property type="protein sequence ID" value="MBB4924622.1"/>
    <property type="molecule type" value="Genomic_DNA"/>
</dbReference>
<dbReference type="InterPro" id="IPR036390">
    <property type="entry name" value="WH_DNA-bd_sf"/>
</dbReference>
<protein>
    <submittedName>
        <fullName evidence="6">DNA-binding transcriptional LysR family regulator</fullName>
    </submittedName>
</protein>
<gene>
    <name evidence="6" type="ORF">FHR34_003615</name>
</gene>
<dbReference type="GO" id="GO:0032993">
    <property type="term" value="C:protein-DNA complex"/>
    <property type="evidence" value="ECO:0007669"/>
    <property type="project" value="TreeGrafter"/>
</dbReference>
<dbReference type="Gene3D" id="1.10.10.10">
    <property type="entry name" value="Winged helix-like DNA-binding domain superfamily/Winged helix DNA-binding domain"/>
    <property type="match status" value="1"/>
</dbReference>
<dbReference type="SUPFAM" id="SSF46785">
    <property type="entry name" value="Winged helix' DNA-binding domain"/>
    <property type="match status" value="1"/>
</dbReference>
<dbReference type="Pfam" id="PF03466">
    <property type="entry name" value="LysR_substrate"/>
    <property type="match status" value="1"/>
</dbReference>